<feature type="domain" description="RecX second three-helical" evidence="7">
    <location>
        <begin position="112"/>
        <end position="153"/>
    </location>
</feature>
<feature type="domain" description="RecX first three-helical" evidence="8">
    <location>
        <begin position="66"/>
        <end position="104"/>
    </location>
</feature>
<keyword evidence="4 5" id="KW-0963">Cytoplasm</keyword>
<name>A0A4P6EWB6_9MICO</name>
<dbReference type="InterPro" id="IPR036388">
    <property type="entry name" value="WH-like_DNA-bd_sf"/>
</dbReference>
<comment type="similarity">
    <text evidence="2 5">Belongs to the RecX family.</text>
</comment>
<dbReference type="PANTHER" id="PTHR33602">
    <property type="entry name" value="REGULATORY PROTEIN RECX FAMILY PROTEIN"/>
    <property type="match status" value="1"/>
</dbReference>
<dbReference type="PANTHER" id="PTHR33602:SF1">
    <property type="entry name" value="REGULATORY PROTEIN RECX FAMILY PROTEIN"/>
    <property type="match status" value="1"/>
</dbReference>
<organism evidence="9 10">
    <name type="scientific">Xylanimonas allomyrinae</name>
    <dbReference type="NCBI Taxonomy" id="2509459"/>
    <lineage>
        <taxon>Bacteria</taxon>
        <taxon>Bacillati</taxon>
        <taxon>Actinomycetota</taxon>
        <taxon>Actinomycetes</taxon>
        <taxon>Micrococcales</taxon>
        <taxon>Promicromonosporaceae</taxon>
        <taxon>Xylanimonas</taxon>
    </lineage>
</organism>
<dbReference type="GO" id="GO:0005737">
    <property type="term" value="C:cytoplasm"/>
    <property type="evidence" value="ECO:0007669"/>
    <property type="project" value="UniProtKB-SubCell"/>
</dbReference>
<evidence type="ECO:0000256" key="3">
    <source>
        <dbReference type="ARBA" id="ARBA00018111"/>
    </source>
</evidence>
<gene>
    <name evidence="5" type="primary">recX</name>
    <name evidence="9" type="ORF">ET495_02400</name>
</gene>
<comment type="subcellular location">
    <subcellularLocation>
        <location evidence="1 5">Cytoplasm</location>
    </subcellularLocation>
</comment>
<dbReference type="KEGG" id="xyl:ET495_02400"/>
<evidence type="ECO:0000256" key="5">
    <source>
        <dbReference type="HAMAP-Rule" id="MF_01114"/>
    </source>
</evidence>
<dbReference type="Gene3D" id="1.10.10.10">
    <property type="entry name" value="Winged helix-like DNA-binding domain superfamily/Winged helix DNA-binding domain"/>
    <property type="match status" value="2"/>
</dbReference>
<dbReference type="HAMAP" id="MF_01114">
    <property type="entry name" value="RecX"/>
    <property type="match status" value="1"/>
</dbReference>
<reference evidence="9 10" key="1">
    <citation type="submission" date="2019-01" db="EMBL/GenBank/DDBJ databases">
        <title>Genome sequencing of strain 2JSPR-7.</title>
        <authorList>
            <person name="Heo J."/>
            <person name="Kim S.-J."/>
            <person name="Kim J.-S."/>
            <person name="Hong S.-B."/>
            <person name="Kwon S.-W."/>
        </authorList>
    </citation>
    <scope>NUCLEOTIDE SEQUENCE [LARGE SCALE GENOMIC DNA]</scope>
    <source>
        <strain evidence="9 10">2JSPR-7</strain>
    </source>
</reference>
<dbReference type="OrthoDB" id="5244465at2"/>
<feature type="region of interest" description="Disordered" evidence="6">
    <location>
        <begin position="1"/>
        <end position="55"/>
    </location>
</feature>
<evidence type="ECO:0000256" key="2">
    <source>
        <dbReference type="ARBA" id="ARBA00009695"/>
    </source>
</evidence>
<dbReference type="InterPro" id="IPR003783">
    <property type="entry name" value="Regulatory_RecX"/>
</dbReference>
<evidence type="ECO:0000256" key="6">
    <source>
        <dbReference type="SAM" id="MobiDB-lite"/>
    </source>
</evidence>
<evidence type="ECO:0000313" key="10">
    <source>
        <dbReference type="Proteomes" id="UP000291758"/>
    </source>
</evidence>
<evidence type="ECO:0000313" key="9">
    <source>
        <dbReference type="EMBL" id="QAY62308.1"/>
    </source>
</evidence>
<dbReference type="AlphaFoldDB" id="A0A4P6EWB6"/>
<evidence type="ECO:0000256" key="4">
    <source>
        <dbReference type="ARBA" id="ARBA00022490"/>
    </source>
</evidence>
<dbReference type="InterPro" id="IPR053926">
    <property type="entry name" value="RecX_HTH_1st"/>
</dbReference>
<feature type="compositionally biased region" description="Basic and acidic residues" evidence="6">
    <location>
        <begin position="39"/>
        <end position="54"/>
    </location>
</feature>
<evidence type="ECO:0000259" key="8">
    <source>
        <dbReference type="Pfam" id="PF21982"/>
    </source>
</evidence>
<proteinExistence type="inferred from homology"/>
<dbReference type="EMBL" id="CP035495">
    <property type="protein sequence ID" value="QAY62308.1"/>
    <property type="molecule type" value="Genomic_DNA"/>
</dbReference>
<protein>
    <recommendedName>
        <fullName evidence="3 5">Regulatory protein RecX</fullName>
    </recommendedName>
</protein>
<accession>A0A4P6EWB6</accession>
<dbReference type="GO" id="GO:0006282">
    <property type="term" value="P:regulation of DNA repair"/>
    <property type="evidence" value="ECO:0007669"/>
    <property type="project" value="UniProtKB-UniRule"/>
</dbReference>
<evidence type="ECO:0000256" key="1">
    <source>
        <dbReference type="ARBA" id="ARBA00004496"/>
    </source>
</evidence>
<evidence type="ECO:0000259" key="7">
    <source>
        <dbReference type="Pfam" id="PF02631"/>
    </source>
</evidence>
<comment type="function">
    <text evidence="5">Modulates RecA activity.</text>
</comment>
<dbReference type="InterPro" id="IPR053924">
    <property type="entry name" value="RecX_HTH_2nd"/>
</dbReference>
<dbReference type="Pfam" id="PF02631">
    <property type="entry name" value="RecX_HTH2"/>
    <property type="match status" value="1"/>
</dbReference>
<dbReference type="Pfam" id="PF21982">
    <property type="entry name" value="RecX_HTH1"/>
    <property type="match status" value="1"/>
</dbReference>
<sequence>MLGSPGSSVPGPERDGDEGGRGVGKRRGRTGRSGVGARSGERAPRRSVTERLEAGEVTVDEAGDLARETVLRILTATPKSRRELEQAMARKGYPEPVVARVLDRFAEVGLIDDVEYAHMVVRTRHSERGLARRAIAAELRRRGIDDDTAAEALGQVADDDERETAARLAGGLVARTRGLARDARVRRAASALARKGYPTGVAFAAVKDALAAEGVETGDLSELG</sequence>
<dbReference type="Proteomes" id="UP000291758">
    <property type="component" value="Chromosome"/>
</dbReference>
<keyword evidence="10" id="KW-1185">Reference proteome</keyword>